<feature type="chain" id="PRO_5045502793" evidence="1">
    <location>
        <begin position="21"/>
        <end position="174"/>
    </location>
</feature>
<name>A0ABY0HJC5_9PEZI</name>
<dbReference type="EMBL" id="QJNS01000006">
    <property type="protein sequence ID" value="RYO94865.1"/>
    <property type="molecule type" value="Genomic_DNA"/>
</dbReference>
<sequence>MGSFLNRFAGLSALFATVYAQDFNISTQYYEGGQLFNSRVWYGDGNLYVGAKVPASVQTAFNITIPNVLANPLYIAPVESGVQLPEGTFLTVNNATDAKDPVLATDDASALGPEYTLNWVRWGILLLPHDGAFKLDFNFYLGETDEPGTSVVRWSNAGTVVEGRRVNLTATVTR</sequence>
<organism evidence="2 3">
    <name type="scientific">Monosporascus cannonballus</name>
    <dbReference type="NCBI Taxonomy" id="155416"/>
    <lineage>
        <taxon>Eukaryota</taxon>
        <taxon>Fungi</taxon>
        <taxon>Dikarya</taxon>
        <taxon>Ascomycota</taxon>
        <taxon>Pezizomycotina</taxon>
        <taxon>Sordariomycetes</taxon>
        <taxon>Xylariomycetidae</taxon>
        <taxon>Xylariales</taxon>
        <taxon>Xylariales incertae sedis</taxon>
        <taxon>Monosporascus</taxon>
    </lineage>
</organism>
<keyword evidence="3" id="KW-1185">Reference proteome</keyword>
<dbReference type="Proteomes" id="UP000294003">
    <property type="component" value="Unassembled WGS sequence"/>
</dbReference>
<evidence type="ECO:0000313" key="2">
    <source>
        <dbReference type="EMBL" id="RYO94865.1"/>
    </source>
</evidence>
<keyword evidence="1" id="KW-0732">Signal</keyword>
<gene>
    <name evidence="2" type="ORF">DL762_000299</name>
</gene>
<evidence type="ECO:0000256" key="1">
    <source>
        <dbReference type="SAM" id="SignalP"/>
    </source>
</evidence>
<reference evidence="2 3" key="1">
    <citation type="submission" date="2018-06" db="EMBL/GenBank/DDBJ databases">
        <title>Complete Genomes of Monosporascus.</title>
        <authorList>
            <person name="Robinson A.J."/>
            <person name="Natvig D.O."/>
        </authorList>
    </citation>
    <scope>NUCLEOTIDE SEQUENCE [LARGE SCALE GENOMIC DNA]</scope>
    <source>
        <strain evidence="2 3">CBS 609.92</strain>
    </source>
</reference>
<accession>A0ABY0HJC5</accession>
<protein>
    <submittedName>
        <fullName evidence="2">Uncharacterized protein</fullName>
    </submittedName>
</protein>
<feature type="signal peptide" evidence="1">
    <location>
        <begin position="1"/>
        <end position="20"/>
    </location>
</feature>
<evidence type="ECO:0000313" key="3">
    <source>
        <dbReference type="Proteomes" id="UP000294003"/>
    </source>
</evidence>
<proteinExistence type="predicted"/>
<comment type="caution">
    <text evidence="2">The sequence shown here is derived from an EMBL/GenBank/DDBJ whole genome shotgun (WGS) entry which is preliminary data.</text>
</comment>